<evidence type="ECO:0000256" key="7">
    <source>
        <dbReference type="ARBA" id="ARBA00022679"/>
    </source>
</evidence>
<gene>
    <name evidence="13" type="ORF">C8D97_10371</name>
</gene>
<organism evidence="13 14">
    <name type="scientific">Pleionea mediterranea</name>
    <dbReference type="NCBI Taxonomy" id="523701"/>
    <lineage>
        <taxon>Bacteria</taxon>
        <taxon>Pseudomonadati</taxon>
        <taxon>Pseudomonadota</taxon>
        <taxon>Gammaproteobacteria</taxon>
        <taxon>Oceanospirillales</taxon>
        <taxon>Pleioneaceae</taxon>
        <taxon>Pleionea</taxon>
    </lineage>
</organism>
<evidence type="ECO:0000256" key="3">
    <source>
        <dbReference type="ARBA" id="ARBA00005189"/>
    </source>
</evidence>
<sequence length="288" mass="32412">MEHSNLSLSKSRGQRAGLIRTLLITISSWAITFYYSFKAIVVVMSSSNPRPTIDRVIRQWSSRLISLINLKVVVKGNFERDESRPCIVMCSHSSAYDIPVSFLAIPGSLRMLAKKELFQIPLFGRAMRLSEFISINRQNKEQARQDLLLAKAKMEDGIMLWVAPEGTRSADGQLLPFKKGGMHLAIQTQALIIPVAIKDIHRVLPAKRFRMNFNQTIEFRVGNAIDASEYTIESRKALSDAVRDQMQSLLEPEIVSDLPQNITNEKKPDSIAASHDGSLNSDMKQDIK</sequence>
<proteinExistence type="inferred from homology"/>
<evidence type="ECO:0000256" key="10">
    <source>
        <dbReference type="SAM" id="MobiDB-lite"/>
    </source>
</evidence>
<dbReference type="AlphaFoldDB" id="A0A316FXC5"/>
<evidence type="ECO:0000256" key="4">
    <source>
        <dbReference type="ARBA" id="ARBA00008655"/>
    </source>
</evidence>
<evidence type="ECO:0000313" key="14">
    <source>
        <dbReference type="Proteomes" id="UP000245790"/>
    </source>
</evidence>
<keyword evidence="11" id="KW-0472">Membrane</keyword>
<keyword evidence="9" id="KW-0443">Lipid metabolism</keyword>
<keyword evidence="14" id="KW-1185">Reference proteome</keyword>
<dbReference type="CDD" id="cd07989">
    <property type="entry name" value="LPLAT_AGPAT-like"/>
    <property type="match status" value="1"/>
</dbReference>
<dbReference type="Proteomes" id="UP000245790">
    <property type="component" value="Unassembled WGS sequence"/>
</dbReference>
<dbReference type="GO" id="GO:0006654">
    <property type="term" value="P:phosphatidic acid biosynthetic process"/>
    <property type="evidence" value="ECO:0007669"/>
    <property type="project" value="TreeGrafter"/>
</dbReference>
<dbReference type="InterPro" id="IPR002123">
    <property type="entry name" value="Plipid/glycerol_acylTrfase"/>
</dbReference>
<comment type="similarity">
    <text evidence="4 9">Belongs to the 1-acyl-sn-glycerol-3-phosphate acyltransferase family.</text>
</comment>
<comment type="pathway">
    <text evidence="3">Lipid metabolism.</text>
</comment>
<dbReference type="SMART" id="SM00563">
    <property type="entry name" value="PlsC"/>
    <property type="match status" value="1"/>
</dbReference>
<comment type="domain">
    <text evidence="9">The HXXXXD motif is essential for acyltransferase activity and may constitute the binding site for the phosphate moiety of the glycerol-3-phosphate.</text>
</comment>
<accession>A0A316FXC5</accession>
<evidence type="ECO:0000256" key="1">
    <source>
        <dbReference type="ARBA" id="ARBA00001141"/>
    </source>
</evidence>
<feature type="domain" description="Phospholipid/glycerol acyltransferase" evidence="12">
    <location>
        <begin position="86"/>
        <end position="200"/>
    </location>
</feature>
<evidence type="ECO:0000256" key="6">
    <source>
        <dbReference type="ARBA" id="ARBA00016139"/>
    </source>
</evidence>
<evidence type="ECO:0000256" key="11">
    <source>
        <dbReference type="SAM" id="Phobius"/>
    </source>
</evidence>
<comment type="catalytic activity">
    <reaction evidence="1 9">
        <text>a 1-acyl-sn-glycero-3-phosphate + an acyl-CoA = a 1,2-diacyl-sn-glycero-3-phosphate + CoA</text>
        <dbReference type="Rhea" id="RHEA:19709"/>
        <dbReference type="ChEBI" id="CHEBI:57287"/>
        <dbReference type="ChEBI" id="CHEBI:57970"/>
        <dbReference type="ChEBI" id="CHEBI:58342"/>
        <dbReference type="ChEBI" id="CHEBI:58608"/>
        <dbReference type="EC" id="2.3.1.51"/>
    </reaction>
</comment>
<comment type="caution">
    <text evidence="13">The sequence shown here is derived from an EMBL/GenBank/DDBJ whole genome shotgun (WGS) entry which is preliminary data.</text>
</comment>
<dbReference type="UniPathway" id="UPA00557">
    <property type="reaction ID" value="UER00613"/>
</dbReference>
<protein>
    <recommendedName>
        <fullName evidence="6 9">1-acyl-sn-glycerol-3-phosphate acyltransferase</fullName>
        <ecNumber evidence="5 9">2.3.1.51</ecNumber>
    </recommendedName>
</protein>
<keyword evidence="11" id="KW-0812">Transmembrane</keyword>
<keyword evidence="7 9" id="KW-0808">Transferase</keyword>
<evidence type="ECO:0000256" key="8">
    <source>
        <dbReference type="ARBA" id="ARBA00023315"/>
    </source>
</evidence>
<keyword evidence="8 9" id="KW-0012">Acyltransferase</keyword>
<dbReference type="Pfam" id="PF01553">
    <property type="entry name" value="Acyltransferase"/>
    <property type="match status" value="1"/>
</dbReference>
<evidence type="ECO:0000313" key="13">
    <source>
        <dbReference type="EMBL" id="PWK53248.1"/>
    </source>
</evidence>
<keyword evidence="9" id="KW-0594">Phospholipid biosynthesis</keyword>
<evidence type="ECO:0000259" key="12">
    <source>
        <dbReference type="SMART" id="SM00563"/>
    </source>
</evidence>
<evidence type="ECO:0000256" key="2">
    <source>
        <dbReference type="ARBA" id="ARBA00004728"/>
    </source>
</evidence>
<dbReference type="GO" id="GO:0016020">
    <property type="term" value="C:membrane"/>
    <property type="evidence" value="ECO:0007669"/>
    <property type="project" value="InterPro"/>
</dbReference>
<dbReference type="EC" id="2.3.1.51" evidence="5 9"/>
<keyword evidence="9" id="KW-0444">Lipid biosynthesis</keyword>
<dbReference type="GO" id="GO:0003841">
    <property type="term" value="F:1-acylglycerol-3-phosphate O-acyltransferase activity"/>
    <property type="evidence" value="ECO:0007669"/>
    <property type="project" value="UniProtKB-UniRule"/>
</dbReference>
<reference evidence="13 14" key="1">
    <citation type="submission" date="2018-05" db="EMBL/GenBank/DDBJ databases">
        <title>Genomic Encyclopedia of Type Strains, Phase IV (KMG-IV): sequencing the most valuable type-strain genomes for metagenomic binning, comparative biology and taxonomic classification.</title>
        <authorList>
            <person name="Goeker M."/>
        </authorList>
    </citation>
    <scope>NUCLEOTIDE SEQUENCE [LARGE SCALE GENOMIC DNA]</scope>
    <source>
        <strain evidence="13 14">DSM 25350</strain>
    </source>
</reference>
<dbReference type="PANTHER" id="PTHR10434">
    <property type="entry name" value="1-ACYL-SN-GLYCEROL-3-PHOSPHATE ACYLTRANSFERASE"/>
    <property type="match status" value="1"/>
</dbReference>
<evidence type="ECO:0000256" key="9">
    <source>
        <dbReference type="RuleBase" id="RU361267"/>
    </source>
</evidence>
<dbReference type="SUPFAM" id="SSF69593">
    <property type="entry name" value="Glycerol-3-phosphate (1)-acyltransferase"/>
    <property type="match status" value="1"/>
</dbReference>
<keyword evidence="9" id="KW-1208">Phospholipid metabolism</keyword>
<feature type="transmembrane region" description="Helical" evidence="11">
    <location>
        <begin position="21"/>
        <end position="44"/>
    </location>
</feature>
<dbReference type="InterPro" id="IPR004552">
    <property type="entry name" value="AGP_acyltrans"/>
</dbReference>
<comment type="pathway">
    <text evidence="2">Phospholipid metabolism; CDP-diacylglycerol biosynthesis; CDP-diacylglycerol from sn-glycerol 3-phosphate: step 2/3.</text>
</comment>
<dbReference type="EMBL" id="QGGU01000003">
    <property type="protein sequence ID" value="PWK53248.1"/>
    <property type="molecule type" value="Genomic_DNA"/>
</dbReference>
<dbReference type="PANTHER" id="PTHR10434:SF11">
    <property type="entry name" value="1-ACYL-SN-GLYCEROL-3-PHOSPHATE ACYLTRANSFERASE"/>
    <property type="match status" value="1"/>
</dbReference>
<dbReference type="NCBIfam" id="TIGR00530">
    <property type="entry name" value="AGP_acyltrn"/>
    <property type="match status" value="1"/>
</dbReference>
<name>A0A316FXC5_9GAMM</name>
<keyword evidence="11" id="KW-1133">Transmembrane helix</keyword>
<evidence type="ECO:0000256" key="5">
    <source>
        <dbReference type="ARBA" id="ARBA00013211"/>
    </source>
</evidence>
<feature type="region of interest" description="Disordered" evidence="10">
    <location>
        <begin position="253"/>
        <end position="288"/>
    </location>
</feature>
<dbReference type="GO" id="GO:0016024">
    <property type="term" value="P:CDP-diacylglycerol biosynthetic process"/>
    <property type="evidence" value="ECO:0007669"/>
    <property type="project" value="UniProtKB-UniPathway"/>
</dbReference>